<dbReference type="OrthoDB" id="10294492at2759"/>
<dbReference type="EMBL" id="JYDL01000005">
    <property type="protein sequence ID" value="KRX26908.1"/>
    <property type="molecule type" value="Genomic_DNA"/>
</dbReference>
<evidence type="ECO:0000313" key="1">
    <source>
        <dbReference type="EMBL" id="KRX26908.1"/>
    </source>
</evidence>
<organism evidence="1 2">
    <name type="scientific">Trichinella nelsoni</name>
    <dbReference type="NCBI Taxonomy" id="6336"/>
    <lineage>
        <taxon>Eukaryota</taxon>
        <taxon>Metazoa</taxon>
        <taxon>Ecdysozoa</taxon>
        <taxon>Nematoda</taxon>
        <taxon>Enoplea</taxon>
        <taxon>Dorylaimia</taxon>
        <taxon>Trichinellida</taxon>
        <taxon>Trichinellidae</taxon>
        <taxon>Trichinella</taxon>
    </lineage>
</organism>
<dbReference type="AlphaFoldDB" id="A0A0V0SJU3"/>
<dbReference type="Proteomes" id="UP000054630">
    <property type="component" value="Unassembled WGS sequence"/>
</dbReference>
<evidence type="ECO:0000313" key="2">
    <source>
        <dbReference type="Proteomes" id="UP000054630"/>
    </source>
</evidence>
<accession>A0A0V0SJU3</accession>
<comment type="caution">
    <text evidence="1">The sequence shown here is derived from an EMBL/GenBank/DDBJ whole genome shotgun (WGS) entry which is preliminary data.</text>
</comment>
<gene>
    <name evidence="1" type="ORF">T07_4175</name>
</gene>
<reference evidence="1 2" key="1">
    <citation type="submission" date="2015-01" db="EMBL/GenBank/DDBJ databases">
        <title>Evolution of Trichinella species and genotypes.</title>
        <authorList>
            <person name="Korhonen P.K."/>
            <person name="Edoardo P."/>
            <person name="Giuseppe L.R."/>
            <person name="Gasser R.B."/>
        </authorList>
    </citation>
    <scope>NUCLEOTIDE SEQUENCE [LARGE SCALE GENOMIC DNA]</scope>
    <source>
        <strain evidence="1">ISS37</strain>
    </source>
</reference>
<keyword evidence="2" id="KW-1185">Reference proteome</keyword>
<sequence length="84" mass="9253">MFTERYLDDRLLYKCAFHSTPTAKTGAAPVIAVFMIAGCVTMVCEYSIPHACCFFFHTMWPLCEADPVQAAAGAFPLASDIKQI</sequence>
<name>A0A0V0SJU3_9BILA</name>
<protein>
    <submittedName>
        <fullName evidence="1">Uncharacterized protein</fullName>
    </submittedName>
</protein>
<proteinExistence type="predicted"/>